<sequence length="122" mass="13524">MVQSAFARPRKRRQCDTEEKGDTSALRRGVMEAITSRKSENRACRVPLAAATNRYTAVCDDDGRRSASFSSLTVFSYNAFIGSSRWRRRRTLTNDVGVVLAIIVRAALWMGVVAVVRRPGGS</sequence>
<keyword evidence="4" id="KW-1185">Reference proteome</keyword>
<evidence type="ECO:0000313" key="4">
    <source>
        <dbReference type="Proteomes" id="UP001168821"/>
    </source>
</evidence>
<reference evidence="3" key="1">
    <citation type="journal article" date="2023" name="G3 (Bethesda)">
        <title>Whole genome assemblies of Zophobas morio and Tenebrio molitor.</title>
        <authorList>
            <person name="Kaur S."/>
            <person name="Stinson S.A."/>
            <person name="diCenzo G.C."/>
        </authorList>
    </citation>
    <scope>NUCLEOTIDE SEQUENCE</scope>
    <source>
        <strain evidence="3">QUZm001</strain>
    </source>
</reference>
<organism evidence="3 4">
    <name type="scientific">Zophobas morio</name>
    <dbReference type="NCBI Taxonomy" id="2755281"/>
    <lineage>
        <taxon>Eukaryota</taxon>
        <taxon>Metazoa</taxon>
        <taxon>Ecdysozoa</taxon>
        <taxon>Arthropoda</taxon>
        <taxon>Hexapoda</taxon>
        <taxon>Insecta</taxon>
        <taxon>Pterygota</taxon>
        <taxon>Neoptera</taxon>
        <taxon>Endopterygota</taxon>
        <taxon>Coleoptera</taxon>
        <taxon>Polyphaga</taxon>
        <taxon>Cucujiformia</taxon>
        <taxon>Tenebrionidae</taxon>
        <taxon>Zophobas</taxon>
    </lineage>
</organism>
<dbReference type="AlphaFoldDB" id="A0AA38HHK9"/>
<evidence type="ECO:0000256" key="1">
    <source>
        <dbReference type="SAM" id="MobiDB-lite"/>
    </source>
</evidence>
<feature type="region of interest" description="Disordered" evidence="1">
    <location>
        <begin position="1"/>
        <end position="24"/>
    </location>
</feature>
<accession>A0AA38HHK9</accession>
<protein>
    <submittedName>
        <fullName evidence="3">Uncharacterized protein</fullName>
    </submittedName>
</protein>
<evidence type="ECO:0000256" key="2">
    <source>
        <dbReference type="SAM" id="Phobius"/>
    </source>
</evidence>
<dbReference type="EMBL" id="JALNTZ010002168">
    <property type="protein sequence ID" value="KAJ3619893.1"/>
    <property type="molecule type" value="Genomic_DNA"/>
</dbReference>
<dbReference type="Proteomes" id="UP001168821">
    <property type="component" value="Unassembled WGS sequence"/>
</dbReference>
<feature type="transmembrane region" description="Helical" evidence="2">
    <location>
        <begin position="96"/>
        <end position="116"/>
    </location>
</feature>
<keyword evidence="2" id="KW-0472">Membrane</keyword>
<name>A0AA38HHK9_9CUCU</name>
<evidence type="ECO:0000313" key="3">
    <source>
        <dbReference type="EMBL" id="KAJ3619893.1"/>
    </source>
</evidence>
<proteinExistence type="predicted"/>
<keyword evidence="2" id="KW-1133">Transmembrane helix</keyword>
<keyword evidence="2" id="KW-0812">Transmembrane</keyword>
<comment type="caution">
    <text evidence="3">The sequence shown here is derived from an EMBL/GenBank/DDBJ whole genome shotgun (WGS) entry which is preliminary data.</text>
</comment>
<gene>
    <name evidence="3" type="ORF">Zmor_008683</name>
</gene>